<dbReference type="KEGG" id="tab:CIG75_03330"/>
<gene>
    <name evidence="1" type="ORF">CIG75_03330</name>
</gene>
<dbReference type="RefSeq" id="WP_094235374.1">
    <property type="nucleotide sequence ID" value="NZ_CP022657.1"/>
</dbReference>
<reference evidence="1 2" key="1">
    <citation type="journal article" date="2015" name="Int. J. Syst. Evol. Microbiol.">
        <title>Tumebacillus algifaecis sp. nov., isolated from decomposing algal scum.</title>
        <authorList>
            <person name="Wu Y.F."/>
            <person name="Zhang B."/>
            <person name="Xing P."/>
            <person name="Wu Q.L."/>
            <person name="Liu S.J."/>
        </authorList>
    </citation>
    <scope>NUCLEOTIDE SEQUENCE [LARGE SCALE GENOMIC DNA]</scope>
    <source>
        <strain evidence="1 2">THMBR28</strain>
    </source>
</reference>
<evidence type="ECO:0000313" key="1">
    <source>
        <dbReference type="EMBL" id="ASS74115.1"/>
    </source>
</evidence>
<proteinExistence type="predicted"/>
<organism evidence="1 2">
    <name type="scientific">Tumebacillus algifaecis</name>
    <dbReference type="NCBI Taxonomy" id="1214604"/>
    <lineage>
        <taxon>Bacteria</taxon>
        <taxon>Bacillati</taxon>
        <taxon>Bacillota</taxon>
        <taxon>Bacilli</taxon>
        <taxon>Bacillales</taxon>
        <taxon>Alicyclobacillaceae</taxon>
        <taxon>Tumebacillus</taxon>
    </lineage>
</organism>
<protein>
    <recommendedName>
        <fullName evidence="3">Transcription regulator PadR C-terminal domain-containing protein</fullName>
    </recommendedName>
</protein>
<keyword evidence="2" id="KW-1185">Reference proteome</keyword>
<evidence type="ECO:0000313" key="2">
    <source>
        <dbReference type="Proteomes" id="UP000214688"/>
    </source>
</evidence>
<sequence length="75" mass="8510">MVDTADGGQQMAYVAAVQEEELCRTLLEQLRRELSDAGAGAERIRPLYAQVEVGWRTAVNRVEWCKSELVRMAQR</sequence>
<evidence type="ECO:0008006" key="3">
    <source>
        <dbReference type="Google" id="ProtNLM"/>
    </source>
</evidence>
<dbReference type="OrthoDB" id="2382405at2"/>
<accession>A0A223CY02</accession>
<dbReference type="EMBL" id="CP022657">
    <property type="protein sequence ID" value="ASS74115.1"/>
    <property type="molecule type" value="Genomic_DNA"/>
</dbReference>
<name>A0A223CY02_9BACL</name>
<dbReference type="AlphaFoldDB" id="A0A223CY02"/>
<dbReference type="Proteomes" id="UP000214688">
    <property type="component" value="Chromosome"/>
</dbReference>